<dbReference type="Proteomes" id="UP000235672">
    <property type="component" value="Unassembled WGS sequence"/>
</dbReference>
<sequence length="149" mass="16529">MGWKWSEWPSSWFPSEVDLFWFGVSPSAAGYLVLSSPLSSPPSSPYSPPFSPASSSPSLSLSRLLRGYPPPRFLHLVVELDLVRGQPGRIFLEEGLSDLREGGHSGCGELRLRENVVFVMKVMSLRTSMKGGKKRSLGKKDILKYSNRS</sequence>
<name>A0A2J6QGH4_9HELO</name>
<accession>A0A2J6QGH4</accession>
<organism evidence="2 3">
    <name type="scientific">Hyaloscypha hepaticicola</name>
    <dbReference type="NCBI Taxonomy" id="2082293"/>
    <lineage>
        <taxon>Eukaryota</taxon>
        <taxon>Fungi</taxon>
        <taxon>Dikarya</taxon>
        <taxon>Ascomycota</taxon>
        <taxon>Pezizomycotina</taxon>
        <taxon>Leotiomycetes</taxon>
        <taxon>Helotiales</taxon>
        <taxon>Hyaloscyphaceae</taxon>
        <taxon>Hyaloscypha</taxon>
    </lineage>
</organism>
<proteinExistence type="predicted"/>
<evidence type="ECO:0000256" key="1">
    <source>
        <dbReference type="SAM" id="MobiDB-lite"/>
    </source>
</evidence>
<reference evidence="2 3" key="1">
    <citation type="submission" date="2016-05" db="EMBL/GenBank/DDBJ databases">
        <title>A degradative enzymes factory behind the ericoid mycorrhizal symbiosis.</title>
        <authorList>
            <consortium name="DOE Joint Genome Institute"/>
            <person name="Martino E."/>
            <person name="Morin E."/>
            <person name="Grelet G."/>
            <person name="Kuo A."/>
            <person name="Kohler A."/>
            <person name="Daghino S."/>
            <person name="Barry K."/>
            <person name="Choi C."/>
            <person name="Cichocki N."/>
            <person name="Clum A."/>
            <person name="Copeland A."/>
            <person name="Hainaut M."/>
            <person name="Haridas S."/>
            <person name="Labutti K."/>
            <person name="Lindquist E."/>
            <person name="Lipzen A."/>
            <person name="Khouja H.-R."/>
            <person name="Murat C."/>
            <person name="Ohm R."/>
            <person name="Olson A."/>
            <person name="Spatafora J."/>
            <person name="Veneault-Fourrey C."/>
            <person name="Henrissat B."/>
            <person name="Grigoriev I."/>
            <person name="Martin F."/>
            <person name="Perotto S."/>
        </authorList>
    </citation>
    <scope>NUCLEOTIDE SEQUENCE [LARGE SCALE GENOMIC DNA]</scope>
    <source>
        <strain evidence="2 3">UAMH 7357</strain>
    </source>
</reference>
<keyword evidence="3" id="KW-1185">Reference proteome</keyword>
<evidence type="ECO:0000313" key="2">
    <source>
        <dbReference type="EMBL" id="PMD25375.1"/>
    </source>
</evidence>
<dbReference type="AlphaFoldDB" id="A0A2J6QGH4"/>
<protein>
    <submittedName>
        <fullName evidence="2">Uncharacterized protein</fullName>
    </submittedName>
</protein>
<dbReference type="EMBL" id="KZ613470">
    <property type="protein sequence ID" value="PMD25375.1"/>
    <property type="molecule type" value="Genomic_DNA"/>
</dbReference>
<gene>
    <name evidence="2" type="ORF">NA56DRAFT_642390</name>
</gene>
<feature type="region of interest" description="Disordered" evidence="1">
    <location>
        <begin position="130"/>
        <end position="149"/>
    </location>
</feature>
<evidence type="ECO:0000313" key="3">
    <source>
        <dbReference type="Proteomes" id="UP000235672"/>
    </source>
</evidence>